<keyword evidence="5" id="KW-0256">Endoplasmic reticulum</keyword>
<comment type="similarity">
    <text evidence="5">Belongs to the class VI-like SAM-binding methyltransferase superfamily. Isoprenylcysteine carboxyl methyltransferase family.</text>
</comment>
<comment type="subcellular location">
    <subcellularLocation>
        <location evidence="5">Endoplasmic reticulum membrane</location>
        <topology evidence="5">Multi-pass membrane protein</topology>
    </subcellularLocation>
    <subcellularLocation>
        <location evidence="1">Membrane</location>
        <topology evidence="1">Multi-pass membrane protein</topology>
    </subcellularLocation>
</comment>
<evidence type="ECO:0000313" key="6">
    <source>
        <dbReference type="EMBL" id="CEO53008.1"/>
    </source>
</evidence>
<evidence type="ECO:0000256" key="5">
    <source>
        <dbReference type="RuleBase" id="RU362022"/>
    </source>
</evidence>
<dbReference type="GO" id="GO:0004671">
    <property type="term" value="F:protein C-terminal S-isoprenylcysteine carboxyl O-methyltransferase activity"/>
    <property type="evidence" value="ECO:0007669"/>
    <property type="project" value="UniProtKB-EC"/>
</dbReference>
<dbReference type="InterPro" id="IPR007269">
    <property type="entry name" value="ICMT_MeTrfase"/>
</dbReference>
<keyword evidence="4 5" id="KW-0472">Membrane</keyword>
<evidence type="ECO:0000256" key="4">
    <source>
        <dbReference type="ARBA" id="ARBA00023136"/>
    </source>
</evidence>
<feature type="transmembrane region" description="Helical" evidence="5">
    <location>
        <begin position="156"/>
        <end position="183"/>
    </location>
</feature>
<dbReference type="PANTHER" id="PTHR12714:SF9">
    <property type="entry name" value="PROTEIN-S-ISOPRENYLCYSTEINE O-METHYLTRANSFERASE"/>
    <property type="match status" value="1"/>
</dbReference>
<dbReference type="EMBL" id="CDPU01000032">
    <property type="protein sequence ID" value="CEO53008.1"/>
    <property type="molecule type" value="Genomic_DNA"/>
</dbReference>
<keyword evidence="5" id="KW-0489">Methyltransferase</keyword>
<evidence type="ECO:0000256" key="2">
    <source>
        <dbReference type="ARBA" id="ARBA00022692"/>
    </source>
</evidence>
<dbReference type="GO" id="GO:0005789">
    <property type="term" value="C:endoplasmic reticulum membrane"/>
    <property type="evidence" value="ECO:0007669"/>
    <property type="project" value="UniProtKB-SubCell"/>
</dbReference>
<name>A0A0B7K6L2_BIOOC</name>
<accession>A0A0B7K6L2</accession>
<feature type="transmembrane region" description="Helical" evidence="5">
    <location>
        <begin position="96"/>
        <end position="115"/>
    </location>
</feature>
<organism evidence="6">
    <name type="scientific">Bionectria ochroleuca</name>
    <name type="common">Gliocladium roseum</name>
    <dbReference type="NCBI Taxonomy" id="29856"/>
    <lineage>
        <taxon>Eukaryota</taxon>
        <taxon>Fungi</taxon>
        <taxon>Dikarya</taxon>
        <taxon>Ascomycota</taxon>
        <taxon>Pezizomycotina</taxon>
        <taxon>Sordariomycetes</taxon>
        <taxon>Hypocreomycetidae</taxon>
        <taxon>Hypocreales</taxon>
        <taxon>Bionectriaceae</taxon>
        <taxon>Clonostachys</taxon>
    </lineage>
</organism>
<evidence type="ECO:0000256" key="1">
    <source>
        <dbReference type="ARBA" id="ARBA00004141"/>
    </source>
</evidence>
<feature type="transmembrane region" description="Helical" evidence="5">
    <location>
        <begin position="189"/>
        <end position="207"/>
    </location>
</feature>
<dbReference type="Gene3D" id="1.20.120.1630">
    <property type="match status" value="1"/>
</dbReference>
<feature type="transmembrane region" description="Helical" evidence="5">
    <location>
        <begin position="6"/>
        <end position="27"/>
    </location>
</feature>
<keyword evidence="3 5" id="KW-1133">Transmembrane helix</keyword>
<dbReference type="EC" id="2.1.1.100" evidence="5"/>
<dbReference type="AlphaFoldDB" id="A0A0B7K6L2"/>
<comment type="catalytic activity">
    <reaction evidence="5">
        <text>[protein]-C-terminal S-[(2E,6E)-farnesyl]-L-cysteine + S-adenosyl-L-methionine = [protein]-C-terminal S-[(2E,6E)-farnesyl]-L-cysteine methyl ester + S-adenosyl-L-homocysteine</text>
        <dbReference type="Rhea" id="RHEA:21672"/>
        <dbReference type="Rhea" id="RHEA-COMP:12125"/>
        <dbReference type="Rhea" id="RHEA-COMP:12126"/>
        <dbReference type="ChEBI" id="CHEBI:57856"/>
        <dbReference type="ChEBI" id="CHEBI:59789"/>
        <dbReference type="ChEBI" id="CHEBI:90510"/>
        <dbReference type="ChEBI" id="CHEBI:90511"/>
        <dbReference type="EC" id="2.1.1.100"/>
    </reaction>
</comment>
<keyword evidence="2 5" id="KW-0812">Transmembrane</keyword>
<reference evidence="6" key="1">
    <citation type="submission" date="2015-01" db="EMBL/GenBank/DDBJ databases">
        <authorList>
            <person name="Durling Mikael"/>
        </authorList>
    </citation>
    <scope>NUCLEOTIDE SEQUENCE</scope>
</reference>
<keyword evidence="5" id="KW-0808">Transferase</keyword>
<dbReference type="PANTHER" id="PTHR12714">
    <property type="entry name" value="PROTEIN-S ISOPRENYLCYSTEINE O-METHYLTRANSFERASE"/>
    <property type="match status" value="1"/>
</dbReference>
<evidence type="ECO:0000256" key="3">
    <source>
        <dbReference type="ARBA" id="ARBA00022989"/>
    </source>
</evidence>
<dbReference type="Pfam" id="PF04140">
    <property type="entry name" value="ICMT"/>
    <property type="match status" value="1"/>
</dbReference>
<gene>
    <name evidence="6" type="ORF">BN869_000009066_1</name>
</gene>
<protein>
    <recommendedName>
        <fullName evidence="5">Protein-S-isoprenylcysteine O-methyltransferase</fullName>
        <ecNumber evidence="5">2.1.1.100</ecNumber>
    </recommendedName>
</protein>
<feature type="transmembrane region" description="Helical" evidence="5">
    <location>
        <begin position="54"/>
        <end position="76"/>
    </location>
</feature>
<proteinExistence type="inferred from homology"/>
<dbReference type="GO" id="GO:0032259">
    <property type="term" value="P:methylation"/>
    <property type="evidence" value="ECO:0007669"/>
    <property type="project" value="UniProtKB-KW"/>
</dbReference>
<sequence length="239" mass="26479">MEPLSSFRQITFAISIIVSLLGSFVALSPPNPSTNTIPRTGDLLRRVGITSKHAAKIVLAPVAVLALHASALAFHAPNIPPYLIGYGGVNELNKDLITWSASTSVPICLILLVGVPLRLMSYSYLGTNFTFALAQPDRLTTTGIYKYVQHPSYTGLSAIMISTVALFVRFDGAVCCWIPPFLYPAARKLWFVVAPVFITGGLLGVKMRVKQEEEMLRDTFGRKWEEWHARTPRFLPWLF</sequence>
<keyword evidence="5" id="KW-0949">S-adenosyl-L-methionine</keyword>